<keyword evidence="6" id="KW-0539">Nucleus</keyword>
<evidence type="ECO:0000256" key="6">
    <source>
        <dbReference type="ARBA" id="ARBA00023242"/>
    </source>
</evidence>
<evidence type="ECO:0000256" key="5">
    <source>
        <dbReference type="ARBA" id="ARBA00022884"/>
    </source>
</evidence>
<evidence type="ECO:0000313" key="9">
    <source>
        <dbReference type="Proteomes" id="UP000762676"/>
    </source>
</evidence>
<dbReference type="GO" id="GO:0005634">
    <property type="term" value="C:nucleus"/>
    <property type="evidence" value="ECO:0007669"/>
    <property type="project" value="UniProtKB-SubCell"/>
</dbReference>
<dbReference type="Proteomes" id="UP000762676">
    <property type="component" value="Unassembled WGS sequence"/>
</dbReference>
<feature type="region of interest" description="Disordered" evidence="7">
    <location>
        <begin position="209"/>
        <end position="252"/>
    </location>
</feature>
<dbReference type="GO" id="GO:0043022">
    <property type="term" value="F:ribosome binding"/>
    <property type="evidence" value="ECO:0007669"/>
    <property type="project" value="TreeGrafter"/>
</dbReference>
<dbReference type="Pfam" id="PF15135">
    <property type="entry name" value="UPF0515"/>
    <property type="match status" value="1"/>
</dbReference>
<name>A0AAV4FFP7_9GAST</name>
<keyword evidence="4" id="KW-0963">Cytoplasm</keyword>
<comment type="similarity">
    <text evidence="3">Belongs to the SHFL family.</text>
</comment>
<dbReference type="GO" id="GO:0075523">
    <property type="term" value="P:viral translational frameshifting"/>
    <property type="evidence" value="ECO:0007669"/>
    <property type="project" value="TreeGrafter"/>
</dbReference>
<evidence type="ECO:0000256" key="1">
    <source>
        <dbReference type="ARBA" id="ARBA00004123"/>
    </source>
</evidence>
<dbReference type="PANTHER" id="PTHR16135:SF2">
    <property type="entry name" value="SHIFTLESS ANTIVIRAL INHIBITOR OF RIBOSOMAL FRAMESHIFTING PROTEIN"/>
    <property type="match status" value="1"/>
</dbReference>
<accession>A0AAV4FFP7</accession>
<comment type="caution">
    <text evidence="8">The sequence shown here is derived from an EMBL/GenBank/DDBJ whole genome shotgun (WGS) entry which is preliminary data.</text>
</comment>
<comment type="subcellular location">
    <subcellularLocation>
        <location evidence="2">Cytoplasm</location>
        <location evidence="2">Cytoplasmic ribonucleoprotein granule</location>
    </subcellularLocation>
    <subcellularLocation>
        <location evidence="1">Nucleus</location>
    </subcellularLocation>
</comment>
<keyword evidence="9" id="KW-1185">Reference proteome</keyword>
<evidence type="ECO:0000256" key="7">
    <source>
        <dbReference type="SAM" id="MobiDB-lite"/>
    </source>
</evidence>
<evidence type="ECO:0000313" key="8">
    <source>
        <dbReference type="EMBL" id="GFR71180.1"/>
    </source>
</evidence>
<dbReference type="PANTHER" id="PTHR16135">
    <property type="entry name" value="REPRESSOR OF YIELD OF DENV PROTEIN"/>
    <property type="match status" value="1"/>
</dbReference>
<organism evidence="8 9">
    <name type="scientific">Elysia marginata</name>
    <dbReference type="NCBI Taxonomy" id="1093978"/>
    <lineage>
        <taxon>Eukaryota</taxon>
        <taxon>Metazoa</taxon>
        <taxon>Spiralia</taxon>
        <taxon>Lophotrochozoa</taxon>
        <taxon>Mollusca</taxon>
        <taxon>Gastropoda</taxon>
        <taxon>Heterobranchia</taxon>
        <taxon>Euthyneura</taxon>
        <taxon>Panpulmonata</taxon>
        <taxon>Sacoglossa</taxon>
        <taxon>Placobranchoidea</taxon>
        <taxon>Plakobranchidae</taxon>
        <taxon>Elysia</taxon>
    </lineage>
</organism>
<dbReference type="GO" id="GO:0036464">
    <property type="term" value="C:cytoplasmic ribonucleoprotein granule"/>
    <property type="evidence" value="ECO:0007669"/>
    <property type="project" value="UniProtKB-SubCell"/>
</dbReference>
<dbReference type="GO" id="GO:0045087">
    <property type="term" value="P:innate immune response"/>
    <property type="evidence" value="ECO:0007669"/>
    <property type="project" value="TreeGrafter"/>
</dbReference>
<evidence type="ECO:0000256" key="4">
    <source>
        <dbReference type="ARBA" id="ARBA00022490"/>
    </source>
</evidence>
<keyword evidence="5" id="KW-0694">RNA-binding</keyword>
<dbReference type="EMBL" id="BMAT01000687">
    <property type="protein sequence ID" value="GFR71180.1"/>
    <property type="molecule type" value="Genomic_DNA"/>
</dbReference>
<gene>
    <name evidence="8" type="ORF">ElyMa_000346800</name>
</gene>
<evidence type="ECO:0000256" key="3">
    <source>
        <dbReference type="ARBA" id="ARBA00005469"/>
    </source>
</evidence>
<sequence>MALILVKEFGGEQHALDFLLNETEEDVYEFLQKTPQYVQDLRTDSQNLASILENGFEASTRMFGCGRCVKSWWRKVPLRKEVSKCHVCKVKYDPIPRNKEWGWGKFLCPMPCGNEFTGHATMGETESVCYKCGTLCPVDHILPPKRRSKKAKSRAPHSCNAGNCYNRDGDDHYNNGTHTSCAPGSHYGSMNSLSGSFVQMSLGDANGVTSPAGAYPGPAPTPVCTHPKSQQGPKKKLRYESTRHHSTGSTVTDVLSQGSLDTATVFSTYTMDRIDEEK</sequence>
<reference evidence="8 9" key="1">
    <citation type="journal article" date="2021" name="Elife">
        <title>Chloroplast acquisition without the gene transfer in kleptoplastic sea slugs, Plakobranchus ocellatus.</title>
        <authorList>
            <person name="Maeda T."/>
            <person name="Takahashi S."/>
            <person name="Yoshida T."/>
            <person name="Shimamura S."/>
            <person name="Takaki Y."/>
            <person name="Nagai Y."/>
            <person name="Toyoda A."/>
            <person name="Suzuki Y."/>
            <person name="Arimoto A."/>
            <person name="Ishii H."/>
            <person name="Satoh N."/>
            <person name="Nishiyama T."/>
            <person name="Hasebe M."/>
            <person name="Maruyama T."/>
            <person name="Minagawa J."/>
            <person name="Obokata J."/>
            <person name="Shigenobu S."/>
        </authorList>
    </citation>
    <scope>NUCLEOTIDE SEQUENCE [LARGE SCALE GENOMIC DNA]</scope>
</reference>
<evidence type="ECO:0000256" key="2">
    <source>
        <dbReference type="ARBA" id="ARBA00004331"/>
    </source>
</evidence>
<proteinExistence type="inferred from homology"/>
<protein>
    <submittedName>
        <fullName evidence="8">Repressor of yield of DENV protein homolog</fullName>
    </submittedName>
</protein>
<dbReference type="AlphaFoldDB" id="A0AAV4FFP7"/>
<dbReference type="InterPro" id="IPR026795">
    <property type="entry name" value="SHFL"/>
</dbReference>
<dbReference type="GO" id="GO:1990825">
    <property type="term" value="F:sequence-specific mRNA binding"/>
    <property type="evidence" value="ECO:0007669"/>
    <property type="project" value="TreeGrafter"/>
</dbReference>